<reference evidence="2" key="3">
    <citation type="submission" date="2015-04" db="UniProtKB">
        <authorList>
            <consortium name="EnsemblPlants"/>
        </authorList>
    </citation>
    <scope>IDENTIFICATION</scope>
    <source>
        <strain evidence="2">cv. Jemalong A17</strain>
    </source>
</reference>
<dbReference type="EMBL" id="CM001220">
    <property type="protein sequence ID" value="KEH32343.1"/>
    <property type="molecule type" value="Genomic_DNA"/>
</dbReference>
<dbReference type="HOGENOM" id="CLU_2281614_0_0_1"/>
<organism evidence="1 3">
    <name type="scientific">Medicago truncatula</name>
    <name type="common">Barrel medic</name>
    <name type="synonym">Medicago tribuloides</name>
    <dbReference type="NCBI Taxonomy" id="3880"/>
    <lineage>
        <taxon>Eukaryota</taxon>
        <taxon>Viridiplantae</taxon>
        <taxon>Streptophyta</taxon>
        <taxon>Embryophyta</taxon>
        <taxon>Tracheophyta</taxon>
        <taxon>Spermatophyta</taxon>
        <taxon>Magnoliopsida</taxon>
        <taxon>eudicotyledons</taxon>
        <taxon>Gunneridae</taxon>
        <taxon>Pentapetalae</taxon>
        <taxon>rosids</taxon>
        <taxon>fabids</taxon>
        <taxon>Fabales</taxon>
        <taxon>Fabaceae</taxon>
        <taxon>Papilionoideae</taxon>
        <taxon>50 kb inversion clade</taxon>
        <taxon>NPAAA clade</taxon>
        <taxon>Hologalegina</taxon>
        <taxon>IRL clade</taxon>
        <taxon>Trifolieae</taxon>
        <taxon>Medicago</taxon>
    </lineage>
</organism>
<dbReference type="Proteomes" id="UP000002051">
    <property type="component" value="Chromosome 4"/>
</dbReference>
<protein>
    <submittedName>
        <fullName evidence="1 2">Uncharacterized protein</fullName>
    </submittedName>
</protein>
<keyword evidence="3" id="KW-1185">Reference proteome</keyword>
<reference evidence="1 3" key="1">
    <citation type="journal article" date="2011" name="Nature">
        <title>The Medicago genome provides insight into the evolution of rhizobial symbioses.</title>
        <authorList>
            <person name="Young N.D."/>
            <person name="Debelle F."/>
            <person name="Oldroyd G.E."/>
            <person name="Geurts R."/>
            <person name="Cannon S.B."/>
            <person name="Udvardi M.K."/>
            <person name="Benedito V.A."/>
            <person name="Mayer K.F."/>
            <person name="Gouzy J."/>
            <person name="Schoof H."/>
            <person name="Van de Peer Y."/>
            <person name="Proost S."/>
            <person name="Cook D.R."/>
            <person name="Meyers B.C."/>
            <person name="Spannagl M."/>
            <person name="Cheung F."/>
            <person name="De Mita S."/>
            <person name="Krishnakumar V."/>
            <person name="Gundlach H."/>
            <person name="Zhou S."/>
            <person name="Mudge J."/>
            <person name="Bharti A.K."/>
            <person name="Murray J.D."/>
            <person name="Naoumkina M.A."/>
            <person name="Rosen B."/>
            <person name="Silverstein K.A."/>
            <person name="Tang H."/>
            <person name="Rombauts S."/>
            <person name="Zhao P.X."/>
            <person name="Zhou P."/>
            <person name="Barbe V."/>
            <person name="Bardou P."/>
            <person name="Bechner M."/>
            <person name="Bellec A."/>
            <person name="Berger A."/>
            <person name="Berges H."/>
            <person name="Bidwell S."/>
            <person name="Bisseling T."/>
            <person name="Choisne N."/>
            <person name="Couloux A."/>
            <person name="Denny R."/>
            <person name="Deshpande S."/>
            <person name="Dai X."/>
            <person name="Doyle J.J."/>
            <person name="Dudez A.M."/>
            <person name="Farmer A.D."/>
            <person name="Fouteau S."/>
            <person name="Franken C."/>
            <person name="Gibelin C."/>
            <person name="Gish J."/>
            <person name="Goldstein S."/>
            <person name="Gonzalez A.J."/>
            <person name="Green P.J."/>
            <person name="Hallab A."/>
            <person name="Hartog M."/>
            <person name="Hua A."/>
            <person name="Humphray S.J."/>
            <person name="Jeong D.H."/>
            <person name="Jing Y."/>
            <person name="Jocker A."/>
            <person name="Kenton S.M."/>
            <person name="Kim D.J."/>
            <person name="Klee K."/>
            <person name="Lai H."/>
            <person name="Lang C."/>
            <person name="Lin S."/>
            <person name="Macmil S.L."/>
            <person name="Magdelenat G."/>
            <person name="Matthews L."/>
            <person name="McCorrison J."/>
            <person name="Monaghan E.L."/>
            <person name="Mun J.H."/>
            <person name="Najar F.Z."/>
            <person name="Nicholson C."/>
            <person name="Noirot C."/>
            <person name="O'Bleness M."/>
            <person name="Paule C.R."/>
            <person name="Poulain J."/>
            <person name="Prion F."/>
            <person name="Qin B."/>
            <person name="Qu C."/>
            <person name="Retzel E.F."/>
            <person name="Riddle C."/>
            <person name="Sallet E."/>
            <person name="Samain S."/>
            <person name="Samson N."/>
            <person name="Sanders I."/>
            <person name="Saurat O."/>
            <person name="Scarpelli C."/>
            <person name="Schiex T."/>
            <person name="Segurens B."/>
            <person name="Severin A.J."/>
            <person name="Sherrier D.J."/>
            <person name="Shi R."/>
            <person name="Sims S."/>
            <person name="Singer S.R."/>
            <person name="Sinharoy S."/>
            <person name="Sterck L."/>
            <person name="Viollet A."/>
            <person name="Wang B.B."/>
            <person name="Wang K."/>
            <person name="Wang M."/>
            <person name="Wang X."/>
            <person name="Warfsmann J."/>
            <person name="Weissenbach J."/>
            <person name="White D.D."/>
            <person name="White J.D."/>
            <person name="Wiley G.B."/>
            <person name="Wincker P."/>
            <person name="Xing Y."/>
            <person name="Yang L."/>
            <person name="Yao Z."/>
            <person name="Ying F."/>
            <person name="Zhai J."/>
            <person name="Zhou L."/>
            <person name="Zuber A."/>
            <person name="Denarie J."/>
            <person name="Dixon R.A."/>
            <person name="May G.D."/>
            <person name="Schwartz D.C."/>
            <person name="Rogers J."/>
            <person name="Quetier F."/>
            <person name="Town C.D."/>
            <person name="Roe B.A."/>
        </authorList>
    </citation>
    <scope>NUCLEOTIDE SEQUENCE [LARGE SCALE GENOMIC DNA]</scope>
    <source>
        <strain evidence="1">A17</strain>
        <strain evidence="2 3">cv. Jemalong A17</strain>
    </source>
</reference>
<proteinExistence type="predicted"/>
<dbReference type="EnsemblPlants" id="KEH32343">
    <property type="protein sequence ID" value="KEH32343"/>
    <property type="gene ID" value="MTR_4g122085"/>
</dbReference>
<dbReference type="AlphaFoldDB" id="A0A072UTF4"/>
<gene>
    <name evidence="1" type="ordered locus">MTR_4g122085</name>
</gene>
<name>A0A072UTF4_MEDTR</name>
<accession>A0A072UTF4</accession>
<reference evidence="1 3" key="2">
    <citation type="journal article" date="2014" name="BMC Genomics">
        <title>An improved genome release (version Mt4.0) for the model legume Medicago truncatula.</title>
        <authorList>
            <person name="Tang H."/>
            <person name="Krishnakumar V."/>
            <person name="Bidwell S."/>
            <person name="Rosen B."/>
            <person name="Chan A."/>
            <person name="Zhou S."/>
            <person name="Gentzbittel L."/>
            <person name="Childs K.L."/>
            <person name="Yandell M."/>
            <person name="Gundlach H."/>
            <person name="Mayer K.F."/>
            <person name="Schwartz D.C."/>
            <person name="Town C.D."/>
        </authorList>
    </citation>
    <scope>GENOME REANNOTATION</scope>
    <source>
        <strain evidence="1">A17</strain>
        <strain evidence="2 3">cv. Jemalong A17</strain>
    </source>
</reference>
<sequence>MTKSPNRSWLYRKQGKLVSQNSAYINFILFLLNQHRPDHCLNIRYKRGSHKEEKFLAIKLATMKAVYRINLFILETNSSSQVVTARLPKRQSSILPISKLSF</sequence>
<evidence type="ECO:0000313" key="1">
    <source>
        <dbReference type="EMBL" id="KEH32343.1"/>
    </source>
</evidence>
<evidence type="ECO:0000313" key="2">
    <source>
        <dbReference type="EnsemblPlants" id="KEH32343"/>
    </source>
</evidence>
<evidence type="ECO:0000313" key="3">
    <source>
        <dbReference type="Proteomes" id="UP000002051"/>
    </source>
</evidence>